<evidence type="ECO:0000313" key="1">
    <source>
        <dbReference type="EMBL" id="KAJ4387577.1"/>
    </source>
</evidence>
<name>A0A9W8YLH2_9PEZI</name>
<evidence type="ECO:0000313" key="2">
    <source>
        <dbReference type="Proteomes" id="UP001140453"/>
    </source>
</evidence>
<keyword evidence="2" id="KW-1185">Reference proteome</keyword>
<dbReference type="OrthoDB" id="4062651at2759"/>
<protein>
    <submittedName>
        <fullName evidence="1">Uncharacterized protein</fullName>
    </submittedName>
</protein>
<dbReference type="EMBL" id="JAPEVB010000005">
    <property type="protein sequence ID" value="KAJ4387577.1"/>
    <property type="molecule type" value="Genomic_DNA"/>
</dbReference>
<reference evidence="1" key="1">
    <citation type="submission" date="2022-10" db="EMBL/GenBank/DDBJ databases">
        <title>Tapping the CABI collections for fungal endophytes: first genome assemblies for Collariella, Neodidymelliopsis, Ascochyta clinopodiicola, Didymella pomorum, Didymosphaeria variabile, Neocosmospora piperis and Neocucurbitaria cava.</title>
        <authorList>
            <person name="Hill R."/>
        </authorList>
    </citation>
    <scope>NUCLEOTIDE SEQUENCE</scope>
    <source>
        <strain evidence="1">IMI 355082</strain>
    </source>
</reference>
<gene>
    <name evidence="1" type="ORF">N0V93_008172</name>
</gene>
<dbReference type="AlphaFoldDB" id="A0A9W8YLH2"/>
<dbReference type="Proteomes" id="UP001140453">
    <property type="component" value="Unassembled WGS sequence"/>
</dbReference>
<organism evidence="1 2">
    <name type="scientific">Gnomoniopsis smithogilvyi</name>
    <dbReference type="NCBI Taxonomy" id="1191159"/>
    <lineage>
        <taxon>Eukaryota</taxon>
        <taxon>Fungi</taxon>
        <taxon>Dikarya</taxon>
        <taxon>Ascomycota</taxon>
        <taxon>Pezizomycotina</taxon>
        <taxon>Sordariomycetes</taxon>
        <taxon>Sordariomycetidae</taxon>
        <taxon>Diaporthales</taxon>
        <taxon>Gnomoniaceae</taxon>
        <taxon>Gnomoniopsis</taxon>
    </lineage>
</organism>
<accession>A0A9W8YLH2</accession>
<sequence>MSRTNNTLASFLGDPQFPNVGIESSRGGKILLHQNLCMQYSRLEFTRQRDRPIAISGLEKRLVHSFGICGGFGVLDDGENPGLFRRSMLWHRASDCTTLKRIQFDSSAPPTWSWMSYEGHIEYLDLPFARVHWEQLAIVSPWLGDKTPIWYSLGDHSGLMEVPVVVRSLSIIDPQATENGPIILDIVDDTALLISAMCVVLGITRDSTQEGPEGRTHAILVLTASVEKTASSLPVYNRIGVGFVPGHWIGSDDEGKYGVLV</sequence>
<comment type="caution">
    <text evidence="1">The sequence shown here is derived from an EMBL/GenBank/DDBJ whole genome shotgun (WGS) entry which is preliminary data.</text>
</comment>
<proteinExistence type="predicted"/>